<reference evidence="1 2" key="1">
    <citation type="journal article" date="2016" name="Biochim. Biophys. Acta">
        <title>Characterization of red-shifted phycobilisomes isolated from the chlorophyll f-containing cyanobacterium Halomicronema hongdechloris.</title>
        <authorList>
            <person name="Li Y."/>
            <person name="Lin Y."/>
            <person name="Garvey C.J."/>
            <person name="Birch D."/>
            <person name="Corkery R.W."/>
            <person name="Loughlin P.C."/>
            <person name="Scheer H."/>
            <person name="Willows R.D."/>
            <person name="Chen M."/>
        </authorList>
    </citation>
    <scope>NUCLEOTIDE SEQUENCE [LARGE SCALE GENOMIC DNA]</scope>
    <source>
        <strain evidence="1 2">C2206</strain>
    </source>
</reference>
<sequence>MNLIQIPPQRSANPELSVTFDQLINFTGELVSQQRLPKYYLEELHNLKLSQFPKMGETETLTFNQVVALHGPAGTGKSILIRLVTLYFANKSSYRIAIISPTITTALSTAQKLWPYLSHGKQDIAVIVGRSNRNRYRKDFLETPESSNLEHIGHDVLDYSCALAGLSEHVDRENPPCLDLKYRSERGEPNCHCPFIDNCSRHRQEQNLAQSSVLITTPEGALLSNIQLANQPMPVLEYITKTFNICFIDEADSAQQRIQSRLSPDKDLREWLEEVSSYQDVIRRKRSRNLKRLSVAGLNNDLNQASTIFDWLIGYLSRRPEACTSLEKMSFFNATFLQLNWIKKTHEFIKEIQSGWSNEDYQAIKEQLFPLLKKGVKSTSDDPFSIATSQIFYEEDFDGSPNNIIAVKLSQALSQYKSFQSLEEAEQRLFVDYFLIILAVNALLVLLHDADRGLTASEMAISIKRDAPQPALSSNPKYLENIFPRLITGRAAGLVLDRGINHDDLNLLYFSLLFSGPDLVANLSKLYELDDYAGCHFVLATATGWLPDGRSIYHLRTDGYLLQRQDRQHGQISLHYHPFYKSDGNPIFVSGLETEDKLAAISEITKRLFEGGSASIVEQDLQQYPEARRRALLTTNSKTQCWAVWEALEFLGQGDRCKVLVGDNDNLDSFDPRKRAACLRRRHAERFATIPGVDVLIAYFQGVSRDINIVPPGSREAAFCALYSLVRPHAHPTDLQISIELFLVSLFETDQRLPDILARRAKLLAEKDPPQRFNLLDQCRYYARIADRLIDQAFKRQIRYLPQASKSFMNNILLNRWWVEDIGQLWPRIMRGQVDATVRLCDAAYSSYLGDAIDRAKQLQKDPKAVFLWSQGIQALLNVKGF</sequence>
<dbReference type="OrthoDB" id="973800at2"/>
<accession>A0A1V8NMN1</accession>
<protein>
    <submittedName>
        <fullName evidence="1">Reverse gyrase</fullName>
        <ecNumber evidence="1">5.99.1.3</ecNumber>
    </submittedName>
</protein>
<dbReference type="AlphaFoldDB" id="A0A1V8NMN1"/>
<dbReference type="EMBL" id="CP021983">
    <property type="protein sequence ID" value="ASC72145.1"/>
    <property type="molecule type" value="Genomic_DNA"/>
</dbReference>
<dbReference type="Proteomes" id="UP000191901">
    <property type="component" value="Chromosome"/>
</dbReference>
<name>A0A1V8NMN1_9CYAN</name>
<dbReference type="RefSeq" id="WP_080807020.1">
    <property type="nucleotide sequence ID" value="NZ_CP021983.2"/>
</dbReference>
<dbReference type="EC" id="5.99.1.3" evidence="1"/>
<dbReference type="KEGG" id="hhg:XM38_030990"/>
<dbReference type="GO" id="GO:0016853">
    <property type="term" value="F:isomerase activity"/>
    <property type="evidence" value="ECO:0007669"/>
    <property type="project" value="UniProtKB-KW"/>
</dbReference>
<organism evidence="1 2">
    <name type="scientific">Halomicronema hongdechloris C2206</name>
    <dbReference type="NCBI Taxonomy" id="1641165"/>
    <lineage>
        <taxon>Bacteria</taxon>
        <taxon>Bacillati</taxon>
        <taxon>Cyanobacteriota</taxon>
        <taxon>Cyanophyceae</taxon>
        <taxon>Nodosilineales</taxon>
        <taxon>Nodosilineaceae</taxon>
        <taxon>Halomicronema</taxon>
    </lineage>
</organism>
<keyword evidence="1" id="KW-0413">Isomerase</keyword>
<dbReference type="InterPro" id="IPR027417">
    <property type="entry name" value="P-loop_NTPase"/>
</dbReference>
<keyword evidence="2" id="KW-1185">Reference proteome</keyword>
<dbReference type="STRING" id="1641165.XM38_06970"/>
<evidence type="ECO:0000313" key="2">
    <source>
        <dbReference type="Proteomes" id="UP000191901"/>
    </source>
</evidence>
<dbReference type="SUPFAM" id="SSF52540">
    <property type="entry name" value="P-loop containing nucleoside triphosphate hydrolases"/>
    <property type="match status" value="1"/>
</dbReference>
<proteinExistence type="predicted"/>
<evidence type="ECO:0000313" key="1">
    <source>
        <dbReference type="EMBL" id="ASC72145.1"/>
    </source>
</evidence>
<dbReference type="Gene3D" id="3.40.50.300">
    <property type="entry name" value="P-loop containing nucleotide triphosphate hydrolases"/>
    <property type="match status" value="1"/>
</dbReference>
<gene>
    <name evidence="1" type="primary">rgy</name>
    <name evidence="1" type="ORF">XM38_030990</name>
</gene>